<accession>A0A3G5ADA9</accession>
<organism evidence="1">
    <name type="scientific">Satyrvirus sp</name>
    <dbReference type="NCBI Taxonomy" id="2487771"/>
    <lineage>
        <taxon>Viruses</taxon>
        <taxon>Varidnaviria</taxon>
        <taxon>Bamfordvirae</taxon>
        <taxon>Nucleocytoviricota</taxon>
        <taxon>Megaviricetes</taxon>
        <taxon>Imitervirales</taxon>
        <taxon>Mimiviridae</taxon>
        <taxon>Megamimivirinae</taxon>
    </lineage>
</organism>
<gene>
    <name evidence="1" type="ORF">Satyrvirus6_38</name>
</gene>
<proteinExistence type="predicted"/>
<reference evidence="1" key="1">
    <citation type="submission" date="2018-10" db="EMBL/GenBank/DDBJ databases">
        <title>Hidden diversity of soil giant viruses.</title>
        <authorList>
            <person name="Schulz F."/>
            <person name="Alteio L."/>
            <person name="Goudeau D."/>
            <person name="Ryan E.M."/>
            <person name="Malmstrom R.R."/>
            <person name="Blanchard J."/>
            <person name="Woyke T."/>
        </authorList>
    </citation>
    <scope>NUCLEOTIDE SEQUENCE</scope>
    <source>
        <strain evidence="1">SAV1</strain>
    </source>
</reference>
<evidence type="ECO:0000313" key="1">
    <source>
        <dbReference type="EMBL" id="AYV85206.1"/>
    </source>
</evidence>
<sequence length="37" mass="4400">MLVAAKIWNLANPEHNDYRKVIEESLNKKLSTYQHMN</sequence>
<protein>
    <submittedName>
        <fullName evidence="1">Uncharacterized protein</fullName>
    </submittedName>
</protein>
<dbReference type="EMBL" id="MK072442">
    <property type="protein sequence ID" value="AYV85206.1"/>
    <property type="molecule type" value="Genomic_DNA"/>
</dbReference>
<name>A0A3G5ADA9_9VIRU</name>